<sequence length="235" mass="25853">MITTPGLVSHPLPDVTRPDAGHILISEWMTDSPEQQRAAMDATLDAWEQHPLPTEFLSRLCFAGTDGRTILNYAQWTRPEAHLAFAQDPRNQATLAQRITTAVGEVGKPGSYRLYRSMLLAGRHGQVPGCIVGVSFDTDGEDTARRFIDTLVNHFSGTQPTVAGGGIASHFHIRSDGRRVFNFSEWTTAEAHQRTVETQLQAGGEVANLIASIPGLRPLGFKRYLPYRGLVRPLP</sequence>
<evidence type="ECO:0008006" key="3">
    <source>
        <dbReference type="Google" id="ProtNLM"/>
    </source>
</evidence>
<reference evidence="1 2" key="1">
    <citation type="submission" date="2019-08" db="EMBL/GenBank/DDBJ databases">
        <title>Archangium and Cystobacter genomes.</title>
        <authorList>
            <person name="Chen I.-C.K."/>
            <person name="Wielgoss S."/>
        </authorList>
    </citation>
    <scope>NUCLEOTIDE SEQUENCE [LARGE SCALE GENOMIC DNA]</scope>
    <source>
        <strain evidence="1 2">Cbm 6</strain>
    </source>
</reference>
<dbReference type="Gene3D" id="3.30.70.100">
    <property type="match status" value="2"/>
</dbReference>
<protein>
    <recommendedName>
        <fullName evidence="3">Antibiotic biosynthesis monooxygenase</fullName>
    </recommendedName>
</protein>
<gene>
    <name evidence="1" type="ORF">F0U60_12080</name>
</gene>
<organism evidence="1 2">
    <name type="scientific">Archangium minus</name>
    <dbReference type="NCBI Taxonomy" id="83450"/>
    <lineage>
        <taxon>Bacteria</taxon>
        <taxon>Pseudomonadati</taxon>
        <taxon>Myxococcota</taxon>
        <taxon>Myxococcia</taxon>
        <taxon>Myxococcales</taxon>
        <taxon>Cystobacterineae</taxon>
        <taxon>Archangiaceae</taxon>
        <taxon>Archangium</taxon>
    </lineage>
</organism>
<proteinExistence type="predicted"/>
<evidence type="ECO:0000313" key="1">
    <source>
        <dbReference type="EMBL" id="WNG44744.1"/>
    </source>
</evidence>
<name>A0ABY9WLR8_9BACT</name>
<dbReference type="SUPFAM" id="SSF54909">
    <property type="entry name" value="Dimeric alpha+beta barrel"/>
    <property type="match status" value="1"/>
</dbReference>
<keyword evidence="2" id="KW-1185">Reference proteome</keyword>
<dbReference type="EMBL" id="CP043494">
    <property type="protein sequence ID" value="WNG44744.1"/>
    <property type="molecule type" value="Genomic_DNA"/>
</dbReference>
<dbReference type="InterPro" id="IPR011008">
    <property type="entry name" value="Dimeric_a/b-barrel"/>
</dbReference>
<dbReference type="RefSeq" id="WP_395818204.1">
    <property type="nucleotide sequence ID" value="NZ_CP043494.1"/>
</dbReference>
<evidence type="ECO:0000313" key="2">
    <source>
        <dbReference type="Proteomes" id="UP001611383"/>
    </source>
</evidence>
<dbReference type="Proteomes" id="UP001611383">
    <property type="component" value="Chromosome"/>
</dbReference>
<accession>A0ABY9WLR8</accession>